<organism evidence="8 9">
    <name type="scientific">Photinus pyralis</name>
    <name type="common">Common eastern firefly</name>
    <name type="synonym">Lampyris pyralis</name>
    <dbReference type="NCBI Taxonomy" id="7054"/>
    <lineage>
        <taxon>Eukaryota</taxon>
        <taxon>Metazoa</taxon>
        <taxon>Ecdysozoa</taxon>
        <taxon>Arthropoda</taxon>
        <taxon>Hexapoda</taxon>
        <taxon>Insecta</taxon>
        <taxon>Pterygota</taxon>
        <taxon>Neoptera</taxon>
        <taxon>Endopterygota</taxon>
        <taxon>Coleoptera</taxon>
        <taxon>Polyphaga</taxon>
        <taxon>Elateriformia</taxon>
        <taxon>Elateroidea</taxon>
        <taxon>Lampyridae</taxon>
        <taxon>Lampyrinae</taxon>
        <taxon>Photinus</taxon>
    </lineage>
</organism>
<dbReference type="AlphaFoldDB" id="A0A5N4B6G0"/>
<evidence type="ECO:0000256" key="6">
    <source>
        <dbReference type="SAM" id="Coils"/>
    </source>
</evidence>
<dbReference type="Proteomes" id="UP000327044">
    <property type="component" value="Unassembled WGS sequence"/>
</dbReference>
<evidence type="ECO:0000256" key="3">
    <source>
        <dbReference type="ARBA" id="ARBA00022833"/>
    </source>
</evidence>
<dbReference type="OrthoDB" id="7312725at2759"/>
<keyword evidence="4 5" id="KW-0238">DNA-binding</keyword>
<reference evidence="8 9" key="1">
    <citation type="journal article" date="2018" name="Elife">
        <title>Firefly genomes illuminate parallel origins of bioluminescence in beetles.</title>
        <authorList>
            <person name="Fallon T.R."/>
            <person name="Lower S.E."/>
            <person name="Chang C.H."/>
            <person name="Bessho-Uehara M."/>
            <person name="Martin G.J."/>
            <person name="Bewick A.J."/>
            <person name="Behringer M."/>
            <person name="Debat H.J."/>
            <person name="Wong I."/>
            <person name="Day J.C."/>
            <person name="Suvorov A."/>
            <person name="Silva C.J."/>
            <person name="Stanger-Hall K.F."/>
            <person name="Hall D.W."/>
            <person name="Schmitz R.J."/>
            <person name="Nelson D.R."/>
            <person name="Lewis S.M."/>
            <person name="Shigenobu S."/>
            <person name="Bybee S.M."/>
            <person name="Larracuente A.M."/>
            <person name="Oba Y."/>
            <person name="Weng J.K."/>
        </authorList>
    </citation>
    <scope>NUCLEOTIDE SEQUENCE [LARGE SCALE GENOMIC DNA]</scope>
    <source>
        <strain evidence="8">1611_PpyrPB1</strain>
        <tissue evidence="8">Whole body</tissue>
    </source>
</reference>
<evidence type="ECO:0000259" key="7">
    <source>
        <dbReference type="PROSITE" id="PS50950"/>
    </source>
</evidence>
<keyword evidence="9" id="KW-1185">Reference proteome</keyword>
<keyword evidence="6" id="KW-0175">Coiled coil</keyword>
<evidence type="ECO:0000256" key="4">
    <source>
        <dbReference type="ARBA" id="ARBA00023125"/>
    </source>
</evidence>
<keyword evidence="2 5" id="KW-0863">Zinc-finger</keyword>
<dbReference type="InParanoid" id="A0A5N4B6G0"/>
<accession>A0A5N4B6G0</accession>
<dbReference type="SMART" id="SM00980">
    <property type="entry name" value="THAP"/>
    <property type="match status" value="1"/>
</dbReference>
<evidence type="ECO:0000256" key="5">
    <source>
        <dbReference type="PROSITE-ProRule" id="PRU00309"/>
    </source>
</evidence>
<dbReference type="PANTHER" id="PTHR46600">
    <property type="entry name" value="THAP DOMAIN-CONTAINING"/>
    <property type="match status" value="1"/>
</dbReference>
<feature type="domain" description="THAP-type" evidence="7">
    <location>
        <begin position="1"/>
        <end position="94"/>
    </location>
</feature>
<dbReference type="SMART" id="SM00692">
    <property type="entry name" value="DM3"/>
    <property type="match status" value="1"/>
</dbReference>
<dbReference type="InterPro" id="IPR006612">
    <property type="entry name" value="THAP_Znf"/>
</dbReference>
<evidence type="ECO:0000313" key="9">
    <source>
        <dbReference type="Proteomes" id="UP000327044"/>
    </source>
</evidence>
<gene>
    <name evidence="8" type="ORF">PPYR_02167</name>
</gene>
<dbReference type="SUPFAM" id="SSF57716">
    <property type="entry name" value="Glucocorticoid receptor-like (DNA-binding domain)"/>
    <property type="match status" value="1"/>
</dbReference>
<protein>
    <recommendedName>
        <fullName evidence="7">THAP-type domain-containing protein</fullName>
    </recommendedName>
</protein>
<evidence type="ECO:0000256" key="2">
    <source>
        <dbReference type="ARBA" id="ARBA00022771"/>
    </source>
</evidence>
<dbReference type="GO" id="GO:0008270">
    <property type="term" value="F:zinc ion binding"/>
    <property type="evidence" value="ECO:0007669"/>
    <property type="project" value="UniProtKB-KW"/>
</dbReference>
<keyword evidence="1" id="KW-0479">Metal-binding</keyword>
<dbReference type="EMBL" id="VVIM01000001">
    <property type="protein sequence ID" value="KAB0805197.1"/>
    <property type="molecule type" value="Genomic_DNA"/>
</dbReference>
<sequence length="406" mass="46357">MTKPCIVPKCKTGYKSVKQKTSVFKVPKDSEMRKKWMLAIPKICVNDVFYVCELHFEKKFLKKQCVMYNEKGDVIFKRDYERPQLQPGAYPTIFNNVSETVNDCSMDDVPCAERSYATNDLISEALQLPKDQERDQEHVHNVDQDRTLVDNCSDLNMEVDIEHPSVNEDQGCEPQMLTAADMETQPETKILRIIDKISVGYSSEVSAVSIPWSWTASEAIIDNKHHMIFSHVISRRSAIPTLTKAVTIDKTGKIKYSVHGRKLEPNEGSGFPLQLENCEDVPAILLQFEKRRACKGVILSGNVNVQLSAIFESSDGVWHSKDCTLITKGRKCVACKDLLQRINRSKRRAINKLKVLRAKQLHDEKQRKLCVAKKAESLKKKLEKKCDELRTLVKTKIKECRNVSQL</sequence>
<evidence type="ECO:0000313" key="8">
    <source>
        <dbReference type="EMBL" id="KAB0805197.1"/>
    </source>
</evidence>
<dbReference type="PANTHER" id="PTHR46600:SF11">
    <property type="entry name" value="THAP DOMAIN-CONTAINING PROTEIN 10"/>
    <property type="match status" value="1"/>
</dbReference>
<dbReference type="InterPro" id="IPR026516">
    <property type="entry name" value="THAP1/10"/>
</dbReference>
<feature type="coiled-coil region" evidence="6">
    <location>
        <begin position="339"/>
        <end position="399"/>
    </location>
</feature>
<evidence type="ECO:0000256" key="1">
    <source>
        <dbReference type="ARBA" id="ARBA00022723"/>
    </source>
</evidence>
<name>A0A5N4B6G0_PHOPY</name>
<dbReference type="Pfam" id="PF05485">
    <property type="entry name" value="THAP"/>
    <property type="match status" value="1"/>
</dbReference>
<keyword evidence="3" id="KW-0862">Zinc</keyword>
<dbReference type="GO" id="GO:0043565">
    <property type="term" value="F:sequence-specific DNA binding"/>
    <property type="evidence" value="ECO:0007669"/>
    <property type="project" value="InterPro"/>
</dbReference>
<dbReference type="PROSITE" id="PS50950">
    <property type="entry name" value="ZF_THAP"/>
    <property type="match status" value="1"/>
</dbReference>
<proteinExistence type="predicted"/>
<comment type="caution">
    <text evidence="8">The sequence shown here is derived from an EMBL/GenBank/DDBJ whole genome shotgun (WGS) entry which is preliminary data.</text>
</comment>